<dbReference type="Proteomes" id="UP000078546">
    <property type="component" value="Unassembled WGS sequence"/>
</dbReference>
<sequence>VLTLRHLPAYNLYVEFNKVIDVCNYESYFHDTLKLGNGKNEIKENCRKLAYNVKKIPELVLQEQEEDELCYHLHFWLYGQLHKSISYTEVST</sequence>
<feature type="non-terminal residue" evidence="1">
    <location>
        <position position="1"/>
    </location>
</feature>
<evidence type="ECO:0000313" key="1">
    <source>
        <dbReference type="EMBL" id="SBT01218.1"/>
    </source>
</evidence>
<evidence type="ECO:0000313" key="2">
    <source>
        <dbReference type="Proteomes" id="UP000078546"/>
    </source>
</evidence>
<dbReference type="InterPro" id="IPR008780">
    <property type="entry name" value="Plasmodium_Vir"/>
</dbReference>
<name>A0A1A8XAC1_PLAOA</name>
<protein>
    <submittedName>
        <fullName evidence="1">PIR Superfamily Protein</fullName>
    </submittedName>
</protein>
<accession>A0A1A8XAC1</accession>
<reference evidence="2" key="1">
    <citation type="submission" date="2016-05" db="EMBL/GenBank/DDBJ databases">
        <authorList>
            <person name="Naeem Raeece"/>
        </authorList>
    </citation>
    <scope>NUCLEOTIDE SEQUENCE [LARGE SCALE GENOMIC DNA]</scope>
</reference>
<dbReference type="Pfam" id="PF05795">
    <property type="entry name" value="Plasmodium_Vir"/>
    <property type="match status" value="1"/>
</dbReference>
<organism evidence="1 2">
    <name type="scientific">Plasmodium ovale curtisi</name>
    <dbReference type="NCBI Taxonomy" id="864141"/>
    <lineage>
        <taxon>Eukaryota</taxon>
        <taxon>Sar</taxon>
        <taxon>Alveolata</taxon>
        <taxon>Apicomplexa</taxon>
        <taxon>Aconoidasida</taxon>
        <taxon>Haemosporida</taxon>
        <taxon>Plasmodiidae</taxon>
        <taxon>Plasmodium</taxon>
        <taxon>Plasmodium (Plasmodium)</taxon>
    </lineage>
</organism>
<proteinExistence type="predicted"/>
<dbReference type="AlphaFoldDB" id="A0A1A8XAC1"/>
<gene>
    <name evidence="1" type="ORF">POVCU1_065270</name>
</gene>
<dbReference type="EMBL" id="FLQV01002370">
    <property type="protein sequence ID" value="SBT01218.1"/>
    <property type="molecule type" value="Genomic_DNA"/>
</dbReference>